<gene>
    <name evidence="2" type="ORF">AXF14_08400</name>
</gene>
<reference evidence="3" key="1">
    <citation type="submission" date="2016-02" db="EMBL/GenBank/DDBJ databases">
        <authorList>
            <person name="Holder M.E."/>
            <person name="Ajami N.J."/>
            <person name="Petrosino J.F."/>
        </authorList>
    </citation>
    <scope>NUCLEOTIDE SEQUENCE [LARGE SCALE GENOMIC DNA]</scope>
    <source>
        <strain evidence="3">CCUG 36733</strain>
    </source>
</reference>
<dbReference type="AlphaFoldDB" id="A0A0X8JEY9"/>
<organism evidence="2 3">
    <name type="scientific">Actinomyces radicidentis</name>
    <dbReference type="NCBI Taxonomy" id="111015"/>
    <lineage>
        <taxon>Bacteria</taxon>
        <taxon>Bacillati</taxon>
        <taxon>Actinomycetota</taxon>
        <taxon>Actinomycetes</taxon>
        <taxon>Actinomycetales</taxon>
        <taxon>Actinomycetaceae</taxon>
        <taxon>Actinomyces</taxon>
    </lineage>
</organism>
<keyword evidence="3" id="KW-1185">Reference proteome</keyword>
<dbReference type="Pfam" id="PF07883">
    <property type="entry name" value="Cupin_2"/>
    <property type="match status" value="1"/>
</dbReference>
<dbReference type="InterPro" id="IPR014710">
    <property type="entry name" value="RmlC-like_jellyroll"/>
</dbReference>
<protein>
    <recommendedName>
        <fullName evidence="1">Cupin type-2 domain-containing protein</fullName>
    </recommendedName>
</protein>
<evidence type="ECO:0000313" key="3">
    <source>
        <dbReference type="Proteomes" id="UP000065220"/>
    </source>
</evidence>
<accession>A0A0X8JEY9</accession>
<dbReference type="PANTHER" id="PTHR37694">
    <property type="entry name" value="SLR8022 PROTEIN"/>
    <property type="match status" value="1"/>
</dbReference>
<dbReference type="EMBL" id="CP014228">
    <property type="protein sequence ID" value="AMD87600.1"/>
    <property type="molecule type" value="Genomic_DNA"/>
</dbReference>
<dbReference type="PANTHER" id="PTHR37694:SF1">
    <property type="entry name" value="SLR8022 PROTEIN"/>
    <property type="match status" value="1"/>
</dbReference>
<feature type="domain" description="Cupin type-2" evidence="1">
    <location>
        <begin position="52"/>
        <end position="116"/>
    </location>
</feature>
<evidence type="ECO:0000259" key="1">
    <source>
        <dbReference type="Pfam" id="PF07883"/>
    </source>
</evidence>
<dbReference type="STRING" id="111015.AXF14_08400"/>
<dbReference type="SUPFAM" id="SSF51182">
    <property type="entry name" value="RmlC-like cupins"/>
    <property type="match status" value="1"/>
</dbReference>
<dbReference type="KEGG" id="ard:AXF14_08400"/>
<name>A0A0X8JEY9_ACTRD</name>
<proteinExistence type="predicted"/>
<dbReference type="OrthoDB" id="1121052at2"/>
<dbReference type="InterPro" id="IPR011051">
    <property type="entry name" value="RmlC_Cupin_sf"/>
</dbReference>
<dbReference type="Proteomes" id="UP000065220">
    <property type="component" value="Chromosome"/>
</dbReference>
<dbReference type="InterPro" id="IPR013096">
    <property type="entry name" value="Cupin_2"/>
</dbReference>
<sequence length="132" mass="13844">MLVTQEVTVPVTSAAQSTFSLGVNAKAPIPAEGRATSVVTNNEALRALQLLLAAGERVPDHSSPKALIVTLLEGSLDFTVDGRTERLAPGDVVYVAPGTKHDLAAVEPSRLQLVLVNVDRLGADQPRPAETL</sequence>
<evidence type="ECO:0000313" key="2">
    <source>
        <dbReference type="EMBL" id="AMD87600.1"/>
    </source>
</evidence>
<dbReference type="Gene3D" id="2.60.120.10">
    <property type="entry name" value="Jelly Rolls"/>
    <property type="match status" value="1"/>
</dbReference>